<dbReference type="Pfam" id="PF00970">
    <property type="entry name" value="FAD_binding_6"/>
    <property type="match status" value="1"/>
</dbReference>
<dbReference type="InParanoid" id="A0A1C7NEC0"/>
<evidence type="ECO:0000313" key="8">
    <source>
        <dbReference type="EMBL" id="OBZ87442.1"/>
    </source>
</evidence>
<dbReference type="OrthoDB" id="432685at2759"/>
<protein>
    <recommendedName>
        <fullName evidence="2">cytochrome-b5 reductase</fullName>
        <ecNumber evidence="2">1.6.2.2</ecNumber>
    </recommendedName>
</protein>
<evidence type="ECO:0000259" key="7">
    <source>
        <dbReference type="Pfam" id="PF00970"/>
    </source>
</evidence>
<dbReference type="PANTHER" id="PTHR19370">
    <property type="entry name" value="NADH-CYTOCHROME B5 REDUCTASE"/>
    <property type="match status" value="1"/>
</dbReference>
<feature type="binding site" evidence="6">
    <location>
        <position position="63"/>
    </location>
    <ligand>
        <name>FAD</name>
        <dbReference type="ChEBI" id="CHEBI:57692"/>
    </ligand>
</feature>
<keyword evidence="5" id="KW-0560">Oxidoreductase</keyword>
<organism evidence="8 9">
    <name type="scientific">Choanephora cucurbitarum</name>
    <dbReference type="NCBI Taxonomy" id="101091"/>
    <lineage>
        <taxon>Eukaryota</taxon>
        <taxon>Fungi</taxon>
        <taxon>Fungi incertae sedis</taxon>
        <taxon>Mucoromycota</taxon>
        <taxon>Mucoromycotina</taxon>
        <taxon>Mucoromycetes</taxon>
        <taxon>Mucorales</taxon>
        <taxon>Mucorineae</taxon>
        <taxon>Choanephoraceae</taxon>
        <taxon>Choanephoroideae</taxon>
        <taxon>Choanephora</taxon>
    </lineage>
</organism>
<accession>A0A1C7NEC0</accession>
<dbReference type="GO" id="GO:0090524">
    <property type="term" value="F:cytochrome-b5 reductase activity, acting on NADH"/>
    <property type="evidence" value="ECO:0007669"/>
    <property type="project" value="UniProtKB-EC"/>
</dbReference>
<gene>
    <name evidence="8" type="primary">CBR1_0</name>
    <name evidence="8" type="ORF">A0J61_04502</name>
</gene>
<dbReference type="SUPFAM" id="SSF63380">
    <property type="entry name" value="Riboflavin synthase domain-like"/>
    <property type="match status" value="1"/>
</dbReference>
<keyword evidence="9" id="KW-1185">Reference proteome</keyword>
<dbReference type="Gene3D" id="2.40.30.10">
    <property type="entry name" value="Translation factors"/>
    <property type="match status" value="1"/>
</dbReference>
<dbReference type="STRING" id="101091.A0A1C7NEC0"/>
<feature type="binding site" evidence="6">
    <location>
        <position position="62"/>
    </location>
    <ligand>
        <name>FAD</name>
        <dbReference type="ChEBI" id="CHEBI:57692"/>
    </ligand>
</feature>
<dbReference type="Proteomes" id="UP000093000">
    <property type="component" value="Unassembled WGS sequence"/>
</dbReference>
<evidence type="ECO:0000256" key="5">
    <source>
        <dbReference type="ARBA" id="ARBA00023002"/>
    </source>
</evidence>
<proteinExistence type="predicted"/>
<evidence type="ECO:0000256" key="2">
    <source>
        <dbReference type="ARBA" id="ARBA00012011"/>
    </source>
</evidence>
<dbReference type="EMBL" id="LUGH01000222">
    <property type="protein sequence ID" value="OBZ87442.1"/>
    <property type="molecule type" value="Genomic_DNA"/>
</dbReference>
<evidence type="ECO:0000256" key="3">
    <source>
        <dbReference type="ARBA" id="ARBA00022630"/>
    </source>
</evidence>
<evidence type="ECO:0000313" key="9">
    <source>
        <dbReference type="Proteomes" id="UP000093000"/>
    </source>
</evidence>
<evidence type="ECO:0000256" key="1">
    <source>
        <dbReference type="ARBA" id="ARBA00001974"/>
    </source>
</evidence>
<dbReference type="InterPro" id="IPR017938">
    <property type="entry name" value="Riboflavin_synthase-like_b-brl"/>
</dbReference>
<dbReference type="InterPro" id="IPR001834">
    <property type="entry name" value="CBR-like"/>
</dbReference>
<feature type="binding site" evidence="6">
    <location>
        <position position="64"/>
    </location>
    <ligand>
        <name>FAD</name>
        <dbReference type="ChEBI" id="CHEBI:57692"/>
    </ligand>
</feature>
<evidence type="ECO:0000256" key="4">
    <source>
        <dbReference type="ARBA" id="ARBA00022827"/>
    </source>
</evidence>
<dbReference type="AlphaFoldDB" id="A0A1C7NEC0"/>
<comment type="caution">
    <text evidence="8">The sequence shown here is derived from an EMBL/GenBank/DDBJ whole genome shotgun (WGS) entry which is preliminary data.</text>
</comment>
<comment type="cofactor">
    <cofactor evidence="1 6">
        <name>FAD</name>
        <dbReference type="ChEBI" id="CHEBI:57692"/>
    </cofactor>
</comment>
<feature type="domain" description="Flavoprotein pyridine nucleotide cytochrome reductase-like FAD-binding" evidence="7">
    <location>
        <begin position="11"/>
        <end position="71"/>
    </location>
</feature>
<name>A0A1C7NEC0_9FUNG</name>
<reference evidence="8 9" key="1">
    <citation type="submission" date="2016-03" db="EMBL/GenBank/DDBJ databases">
        <title>Choanephora cucurbitarum.</title>
        <authorList>
            <person name="Min B."/>
            <person name="Park H."/>
            <person name="Park J.-H."/>
            <person name="Shin H.-D."/>
            <person name="Choi I.-G."/>
        </authorList>
    </citation>
    <scope>NUCLEOTIDE SEQUENCE [LARGE SCALE GENOMIC DNA]</scope>
    <source>
        <strain evidence="8 9">KUS-F28377</strain>
    </source>
</reference>
<evidence type="ECO:0000256" key="6">
    <source>
        <dbReference type="PIRSR" id="PIRSR601834-1"/>
    </source>
</evidence>
<sequence>MVFSPSEFRSFKLEKVERVNHNVSLFRFKLPKETDVSNLPITSCVMFRSNVVKDGKTEEVIRPYTPTSHEKLGSNGLFMLP</sequence>
<dbReference type="InterPro" id="IPR008333">
    <property type="entry name" value="Cbr1-like_FAD-bd_dom"/>
</dbReference>
<keyword evidence="3 6" id="KW-0285">Flavoprotein</keyword>
<dbReference type="EC" id="1.6.2.2" evidence="2"/>
<keyword evidence="4 6" id="KW-0274">FAD</keyword>
<dbReference type="PANTHER" id="PTHR19370:SF171">
    <property type="entry name" value="NADH-CYTOCHROME B5 REDUCTASE 2"/>
    <property type="match status" value="1"/>
</dbReference>